<dbReference type="PANTHER" id="PTHR41317:SF1">
    <property type="entry name" value="PD-(D_E)XK NUCLEASE FAMILY TRANSPOSASE"/>
    <property type="match status" value="1"/>
</dbReference>
<evidence type="ECO:0000313" key="1">
    <source>
        <dbReference type="EMBL" id="VFJ45354.1"/>
    </source>
</evidence>
<name>A0A450S118_9GAMM</name>
<dbReference type="AlphaFoldDB" id="A0A450S118"/>
<reference evidence="1" key="1">
    <citation type="submission" date="2019-02" db="EMBL/GenBank/DDBJ databases">
        <authorList>
            <person name="Gruber-Vodicka R. H."/>
            <person name="Seah K. B. B."/>
        </authorList>
    </citation>
    <scope>NUCLEOTIDE SEQUENCE</scope>
    <source>
        <strain evidence="2">BECK_DK161</strain>
        <strain evidence="1">BECK_DK47</strain>
    </source>
</reference>
<dbReference type="EMBL" id="CAADEX010000010">
    <property type="protein sequence ID" value="VFJ45354.1"/>
    <property type="molecule type" value="Genomic_DNA"/>
</dbReference>
<sequence>MNPRKLISFDWALKKLLRSKANHEVLEGFLSELLKDDIEILEILEGESNREHPLDKSNRVDLKVRNHKGEMILIEVQYEREFDFFQRILFGASKAIVEHMAKSDLYENIIKLISINILYFDLGQGKDYIYRGLTRFMGIHHYDELLLNEKQQQFFGKEFPHELYPEYYLLKVNQFDDIARDTLDEWIYFLKNEEIKDGFRARGLEKAREVLDVMKLPEKERLAYEWHIEEMRYQSSMDRSRFLDGRFEGRTEGLTEGLVKGRSEGLAEGLAEGRTKGLTEGMRQVARMMKENGEPLEKIVAYTRLTPEEITGL</sequence>
<evidence type="ECO:0008006" key="3">
    <source>
        <dbReference type="Google" id="ProtNLM"/>
    </source>
</evidence>
<gene>
    <name evidence="1" type="ORF">BECKDK2373B_GA0170837_101047</name>
    <name evidence="2" type="ORF">BECKDK2373C_GA0170839_11081</name>
</gene>
<dbReference type="EMBL" id="CAADEY010000108">
    <property type="protein sequence ID" value="VFJ63466.1"/>
    <property type="molecule type" value="Genomic_DNA"/>
</dbReference>
<accession>A0A450S118</accession>
<dbReference type="PANTHER" id="PTHR41317">
    <property type="entry name" value="PD-(D_E)XK NUCLEASE FAMILY TRANSPOSASE"/>
    <property type="match status" value="1"/>
</dbReference>
<evidence type="ECO:0000313" key="2">
    <source>
        <dbReference type="EMBL" id="VFJ63466.1"/>
    </source>
</evidence>
<protein>
    <recommendedName>
        <fullName evidence="3">Rpn family recombination-promoting nuclease/putative transposase</fullName>
    </recommendedName>
</protein>
<dbReference type="Pfam" id="PF12784">
    <property type="entry name" value="PDDEXK_2"/>
    <property type="match status" value="1"/>
</dbReference>
<dbReference type="NCBIfam" id="TIGR01784">
    <property type="entry name" value="T_den_put_tspse"/>
    <property type="match status" value="1"/>
</dbReference>
<dbReference type="InterPro" id="IPR010106">
    <property type="entry name" value="RpnA"/>
</dbReference>
<organism evidence="1">
    <name type="scientific">Candidatus Kentrum sp. DK</name>
    <dbReference type="NCBI Taxonomy" id="2126562"/>
    <lineage>
        <taxon>Bacteria</taxon>
        <taxon>Pseudomonadati</taxon>
        <taxon>Pseudomonadota</taxon>
        <taxon>Gammaproteobacteria</taxon>
        <taxon>Candidatus Kentrum</taxon>
    </lineage>
</organism>
<proteinExistence type="predicted"/>